<reference evidence="2 3" key="1">
    <citation type="journal article" date="2024" name="Ann. Entomol. Soc. Am.">
        <title>Genomic analyses of the southern and eastern yellowjacket wasps (Hymenoptera: Vespidae) reveal evolutionary signatures of social life.</title>
        <authorList>
            <person name="Catto M.A."/>
            <person name="Caine P.B."/>
            <person name="Orr S.E."/>
            <person name="Hunt B.G."/>
            <person name="Goodisman M.A.D."/>
        </authorList>
    </citation>
    <scope>NUCLEOTIDE SEQUENCE [LARGE SCALE GENOMIC DNA]</scope>
    <source>
        <strain evidence="2">233</strain>
        <tissue evidence="2">Head and thorax</tissue>
    </source>
</reference>
<proteinExistence type="predicted"/>
<keyword evidence="3" id="KW-1185">Reference proteome</keyword>
<name>A0ABD2ABF6_VESSQ</name>
<evidence type="ECO:0000313" key="3">
    <source>
        <dbReference type="Proteomes" id="UP001607302"/>
    </source>
</evidence>
<accession>A0ABD2ABF6</accession>
<organism evidence="2 3">
    <name type="scientific">Vespula squamosa</name>
    <name type="common">Southern yellow jacket</name>
    <name type="synonym">Wasp</name>
    <dbReference type="NCBI Taxonomy" id="30214"/>
    <lineage>
        <taxon>Eukaryota</taxon>
        <taxon>Metazoa</taxon>
        <taxon>Ecdysozoa</taxon>
        <taxon>Arthropoda</taxon>
        <taxon>Hexapoda</taxon>
        <taxon>Insecta</taxon>
        <taxon>Pterygota</taxon>
        <taxon>Neoptera</taxon>
        <taxon>Endopterygota</taxon>
        <taxon>Hymenoptera</taxon>
        <taxon>Apocrita</taxon>
        <taxon>Aculeata</taxon>
        <taxon>Vespoidea</taxon>
        <taxon>Vespidae</taxon>
        <taxon>Vespinae</taxon>
        <taxon>Vespula</taxon>
    </lineage>
</organism>
<evidence type="ECO:0000313" key="2">
    <source>
        <dbReference type="EMBL" id="KAL2717756.1"/>
    </source>
</evidence>
<feature type="non-terminal residue" evidence="2">
    <location>
        <position position="194"/>
    </location>
</feature>
<dbReference type="EMBL" id="JAUDFV010000153">
    <property type="protein sequence ID" value="KAL2717756.1"/>
    <property type="molecule type" value="Genomic_DNA"/>
</dbReference>
<dbReference type="Proteomes" id="UP001607302">
    <property type="component" value="Unassembled WGS sequence"/>
</dbReference>
<feature type="region of interest" description="Disordered" evidence="1">
    <location>
        <begin position="134"/>
        <end position="167"/>
    </location>
</feature>
<sequence>MTAGSFESRQIPRYTDRNLEKIPEAIQVVVESRCTAAENDPNGKTMRYENVVTNISMLRDIHIHESDVRNSLLPCGAAVWLKRVSMRIKSNRNRSSGTLCKTQCPGASCSECWNDGKNMRNDLARTQRIKRNACRGLRMDQSSPSTKKENGTEQKKRKKRRRRDSPSEHSYRFCTNVCVATVSLERARCPPKLH</sequence>
<dbReference type="AlphaFoldDB" id="A0ABD2ABF6"/>
<protein>
    <submittedName>
        <fullName evidence="2">Uncharacterized protein</fullName>
    </submittedName>
</protein>
<gene>
    <name evidence="2" type="ORF">V1478_013456</name>
</gene>
<comment type="caution">
    <text evidence="2">The sequence shown here is derived from an EMBL/GenBank/DDBJ whole genome shotgun (WGS) entry which is preliminary data.</text>
</comment>
<evidence type="ECO:0000256" key="1">
    <source>
        <dbReference type="SAM" id="MobiDB-lite"/>
    </source>
</evidence>